<accession>A0A2S5BA36</accession>
<evidence type="ECO:0000256" key="9">
    <source>
        <dbReference type="ARBA" id="ARBA00022741"/>
    </source>
</evidence>
<dbReference type="PANTHER" id="PTHR12729:SF6">
    <property type="entry name" value="TRNA(HIS) GUANYLYLTRANSFERASE-RELATED"/>
    <property type="match status" value="1"/>
</dbReference>
<keyword evidence="6" id="KW-0819">tRNA processing</keyword>
<dbReference type="STRING" id="741276.A0A2S5BA36"/>
<dbReference type="GO" id="GO:0000287">
    <property type="term" value="F:magnesium ion binding"/>
    <property type="evidence" value="ECO:0007669"/>
    <property type="project" value="InterPro"/>
</dbReference>
<name>A0A2S5BA36_9BASI</name>
<evidence type="ECO:0000256" key="5">
    <source>
        <dbReference type="ARBA" id="ARBA00022679"/>
    </source>
</evidence>
<keyword evidence="9" id="KW-0547">Nucleotide-binding</keyword>
<evidence type="ECO:0000256" key="12">
    <source>
        <dbReference type="ARBA" id="ARBA00032480"/>
    </source>
</evidence>
<organism evidence="16 17">
    <name type="scientific">Rhodotorula taiwanensis</name>
    <dbReference type="NCBI Taxonomy" id="741276"/>
    <lineage>
        <taxon>Eukaryota</taxon>
        <taxon>Fungi</taxon>
        <taxon>Dikarya</taxon>
        <taxon>Basidiomycota</taxon>
        <taxon>Pucciniomycotina</taxon>
        <taxon>Microbotryomycetes</taxon>
        <taxon>Sporidiobolales</taxon>
        <taxon>Sporidiobolaceae</taxon>
        <taxon>Rhodotorula</taxon>
    </lineage>
</organism>
<feature type="domain" description="Thg1 C-terminal" evidence="15">
    <location>
        <begin position="129"/>
        <end position="250"/>
    </location>
</feature>
<dbReference type="GO" id="GO:0008193">
    <property type="term" value="F:tRNA guanylyltransferase activity"/>
    <property type="evidence" value="ECO:0007669"/>
    <property type="project" value="UniProtKB-EC"/>
</dbReference>
<feature type="domain" description="tRNAHis guanylyltransferase catalytic" evidence="14">
    <location>
        <begin position="6"/>
        <end position="124"/>
    </location>
</feature>
<sequence>MAGSRYAYVRNFELPDPLLPSTFFVIRIDGKGFHGFSKLHNFDKPNDKNALTLMNEAAKRVVGGRELNGECVLAFGESDEYSKLVTLVVSVFSAAYVALWPQYFPNSPLTLEELPVFDGRVVQYTSEEEVRDYLRWRQVDTHINNLYNTAFWALVLQGGRTNLEAEKDLQGTISSQKQEMLFSRFGLNYNTVDPMYKKGSIVMWEDESRVEAPDASVGVVTPSSKLELTAVYRMMPALQESASTEAATTAEGAAPRGMPSLPPGVKPRMRKKPAKPKRRLVVLHEDLINDAWWEEGGRGDGLLSG</sequence>
<feature type="compositionally biased region" description="Low complexity" evidence="13">
    <location>
        <begin position="242"/>
        <end position="254"/>
    </location>
</feature>
<keyword evidence="7 16" id="KW-0548">Nucleotidyltransferase</keyword>
<dbReference type="EC" id="2.7.7.79" evidence="3"/>
<evidence type="ECO:0000313" key="16">
    <source>
        <dbReference type="EMBL" id="POY73628.1"/>
    </source>
</evidence>
<dbReference type="Proteomes" id="UP000237144">
    <property type="component" value="Unassembled WGS sequence"/>
</dbReference>
<dbReference type="Pfam" id="PF14413">
    <property type="entry name" value="Thg1C"/>
    <property type="match status" value="1"/>
</dbReference>
<comment type="caution">
    <text evidence="16">The sequence shown here is derived from an EMBL/GenBank/DDBJ whole genome shotgun (WGS) entry which is preliminary data.</text>
</comment>
<feature type="region of interest" description="Disordered" evidence="13">
    <location>
        <begin position="242"/>
        <end position="276"/>
    </location>
</feature>
<keyword evidence="17" id="KW-1185">Reference proteome</keyword>
<gene>
    <name evidence="16" type="ORF">BMF94_3162</name>
</gene>
<dbReference type="InterPro" id="IPR024956">
    <property type="entry name" value="tRNAHis_GuaTrfase_cat"/>
</dbReference>
<keyword evidence="11" id="KW-0342">GTP-binding</keyword>
<evidence type="ECO:0000256" key="7">
    <source>
        <dbReference type="ARBA" id="ARBA00022695"/>
    </source>
</evidence>
<evidence type="ECO:0000259" key="15">
    <source>
        <dbReference type="Pfam" id="PF14413"/>
    </source>
</evidence>
<keyword evidence="5 16" id="KW-0808">Transferase</keyword>
<dbReference type="Pfam" id="PF04446">
    <property type="entry name" value="Thg1"/>
    <property type="match status" value="1"/>
</dbReference>
<protein>
    <recommendedName>
        <fullName evidence="4">tRNA(His) guanylyltransferase</fullName>
        <ecNumber evidence="3">2.7.7.79</ecNumber>
    </recommendedName>
    <alternativeName>
        <fullName evidence="12">tRNA-histidine guanylyltransferase</fullName>
    </alternativeName>
</protein>
<evidence type="ECO:0000256" key="8">
    <source>
        <dbReference type="ARBA" id="ARBA00022723"/>
    </source>
</evidence>
<proteinExistence type="inferred from homology"/>
<dbReference type="AlphaFoldDB" id="A0A2S5BA36"/>
<evidence type="ECO:0000256" key="2">
    <source>
        <dbReference type="ARBA" id="ARBA00010113"/>
    </source>
</evidence>
<evidence type="ECO:0000256" key="6">
    <source>
        <dbReference type="ARBA" id="ARBA00022694"/>
    </source>
</evidence>
<evidence type="ECO:0000313" key="17">
    <source>
        <dbReference type="Proteomes" id="UP000237144"/>
    </source>
</evidence>
<dbReference type="InterPro" id="IPR025845">
    <property type="entry name" value="Thg1_C_dom"/>
</dbReference>
<reference evidence="16 17" key="1">
    <citation type="journal article" date="2018" name="Front. Microbiol.">
        <title>Prospects for Fungal Bioremediation of Acidic Radioactive Waste Sites: Characterization and Genome Sequence of Rhodotorula taiwanensis MD1149.</title>
        <authorList>
            <person name="Tkavc R."/>
            <person name="Matrosova V.Y."/>
            <person name="Grichenko O.E."/>
            <person name="Gostincar C."/>
            <person name="Volpe R.P."/>
            <person name="Klimenkova P."/>
            <person name="Gaidamakova E.K."/>
            <person name="Zhou C.E."/>
            <person name="Stewart B.J."/>
            <person name="Lyman M.G."/>
            <person name="Malfatti S.A."/>
            <person name="Rubinfeld B."/>
            <person name="Courtot M."/>
            <person name="Singh J."/>
            <person name="Dalgard C.L."/>
            <person name="Hamilton T."/>
            <person name="Frey K.G."/>
            <person name="Gunde-Cimerman N."/>
            <person name="Dugan L."/>
            <person name="Daly M.J."/>
        </authorList>
    </citation>
    <scope>NUCLEOTIDE SEQUENCE [LARGE SCALE GENOMIC DNA]</scope>
    <source>
        <strain evidence="16 17">MD1149</strain>
    </source>
</reference>
<comment type="cofactor">
    <cofactor evidence="1">
        <name>Mg(2+)</name>
        <dbReference type="ChEBI" id="CHEBI:18420"/>
    </cofactor>
</comment>
<dbReference type="InterPro" id="IPR007537">
    <property type="entry name" value="tRNAHis_GuaTrfase_Thg1"/>
</dbReference>
<dbReference type="GO" id="GO:0006400">
    <property type="term" value="P:tRNA modification"/>
    <property type="evidence" value="ECO:0007669"/>
    <property type="project" value="InterPro"/>
</dbReference>
<keyword evidence="10" id="KW-0460">Magnesium</keyword>
<comment type="similarity">
    <text evidence="2">Belongs to the tRNA(His) guanylyltransferase family.</text>
</comment>
<evidence type="ECO:0000256" key="3">
    <source>
        <dbReference type="ARBA" id="ARBA00012511"/>
    </source>
</evidence>
<dbReference type="InterPro" id="IPR038469">
    <property type="entry name" value="tRNAHis_GuaTrfase_Thg1_sf"/>
</dbReference>
<dbReference type="Gene3D" id="3.30.70.3000">
    <property type="match status" value="1"/>
</dbReference>
<evidence type="ECO:0000256" key="1">
    <source>
        <dbReference type="ARBA" id="ARBA00001946"/>
    </source>
</evidence>
<keyword evidence="8" id="KW-0479">Metal-binding</keyword>
<dbReference type="OrthoDB" id="62560at2759"/>
<evidence type="ECO:0000256" key="13">
    <source>
        <dbReference type="SAM" id="MobiDB-lite"/>
    </source>
</evidence>
<evidence type="ECO:0000256" key="11">
    <source>
        <dbReference type="ARBA" id="ARBA00023134"/>
    </source>
</evidence>
<dbReference type="EMBL" id="PJQD01000035">
    <property type="protein sequence ID" value="POY73628.1"/>
    <property type="molecule type" value="Genomic_DNA"/>
</dbReference>
<evidence type="ECO:0000256" key="10">
    <source>
        <dbReference type="ARBA" id="ARBA00022842"/>
    </source>
</evidence>
<dbReference type="PANTHER" id="PTHR12729">
    <property type="entry name" value="TRNA(HIS) GUANYLYLTRANSFERASE-RELATED"/>
    <property type="match status" value="1"/>
</dbReference>
<evidence type="ECO:0000259" key="14">
    <source>
        <dbReference type="Pfam" id="PF04446"/>
    </source>
</evidence>
<evidence type="ECO:0000256" key="4">
    <source>
        <dbReference type="ARBA" id="ARBA00015443"/>
    </source>
</evidence>
<feature type="compositionally biased region" description="Basic residues" evidence="13">
    <location>
        <begin position="267"/>
        <end position="276"/>
    </location>
</feature>
<dbReference type="GO" id="GO:0005525">
    <property type="term" value="F:GTP binding"/>
    <property type="evidence" value="ECO:0007669"/>
    <property type="project" value="UniProtKB-KW"/>
</dbReference>